<reference evidence="2 3" key="1">
    <citation type="journal article" date="2015" name="Genome Biol.">
        <title>Comparative genomics of Steinernema reveals deeply conserved gene regulatory networks.</title>
        <authorList>
            <person name="Dillman A.R."/>
            <person name="Macchietto M."/>
            <person name="Porter C.F."/>
            <person name="Rogers A."/>
            <person name="Williams B."/>
            <person name="Antoshechkin I."/>
            <person name="Lee M.M."/>
            <person name="Goodwin Z."/>
            <person name="Lu X."/>
            <person name="Lewis E.E."/>
            <person name="Goodrich-Blair H."/>
            <person name="Stock S.P."/>
            <person name="Adams B.J."/>
            <person name="Sternberg P.W."/>
            <person name="Mortazavi A."/>
        </authorList>
    </citation>
    <scope>NUCLEOTIDE SEQUENCE [LARGE SCALE GENOMIC DNA]</scope>
    <source>
        <strain evidence="2 3">ALL</strain>
    </source>
</reference>
<evidence type="ECO:0000313" key="3">
    <source>
        <dbReference type="Proteomes" id="UP000298663"/>
    </source>
</evidence>
<accession>A0A4U5P0G4</accession>
<gene>
    <name evidence="2" type="ORF">L596_013262</name>
</gene>
<reference evidence="2 3" key="2">
    <citation type="journal article" date="2019" name="G3 (Bethesda)">
        <title>Hybrid Assembly of the Genome of the Entomopathogenic Nematode Steinernema carpocapsae Identifies the X-Chromosome.</title>
        <authorList>
            <person name="Serra L."/>
            <person name="Macchietto M."/>
            <person name="Macias-Munoz A."/>
            <person name="McGill C.J."/>
            <person name="Rodriguez I.M."/>
            <person name="Rodriguez B."/>
            <person name="Murad R."/>
            <person name="Mortazavi A."/>
        </authorList>
    </citation>
    <scope>NUCLEOTIDE SEQUENCE [LARGE SCALE GENOMIC DNA]</scope>
    <source>
        <strain evidence="2 3">ALL</strain>
    </source>
</reference>
<evidence type="ECO:0000256" key="1">
    <source>
        <dbReference type="SAM" id="MobiDB-lite"/>
    </source>
</evidence>
<evidence type="ECO:0000313" key="2">
    <source>
        <dbReference type="EMBL" id="TKR89113.1"/>
    </source>
</evidence>
<dbReference type="AlphaFoldDB" id="A0A4U5P0G4"/>
<comment type="caution">
    <text evidence="2">The sequence shown here is derived from an EMBL/GenBank/DDBJ whole genome shotgun (WGS) entry which is preliminary data.</text>
</comment>
<dbReference type="EMBL" id="AZBU02000003">
    <property type="protein sequence ID" value="TKR89113.1"/>
    <property type="molecule type" value="Genomic_DNA"/>
</dbReference>
<protein>
    <submittedName>
        <fullName evidence="2">Uncharacterized protein</fullName>
    </submittedName>
</protein>
<sequence length="71" mass="7927">MMSGLPCEAMDELLKGPPQPASLQHPNGLAIPLRAPHHAVLLHRQVRKRRQQPGSRLQIQEVVEDYDKATA</sequence>
<feature type="region of interest" description="Disordered" evidence="1">
    <location>
        <begin position="1"/>
        <end position="28"/>
    </location>
</feature>
<name>A0A4U5P0G4_STECR</name>
<proteinExistence type="predicted"/>
<organism evidence="2 3">
    <name type="scientific">Steinernema carpocapsae</name>
    <name type="common">Entomopathogenic nematode</name>
    <dbReference type="NCBI Taxonomy" id="34508"/>
    <lineage>
        <taxon>Eukaryota</taxon>
        <taxon>Metazoa</taxon>
        <taxon>Ecdysozoa</taxon>
        <taxon>Nematoda</taxon>
        <taxon>Chromadorea</taxon>
        <taxon>Rhabditida</taxon>
        <taxon>Tylenchina</taxon>
        <taxon>Panagrolaimomorpha</taxon>
        <taxon>Strongyloidoidea</taxon>
        <taxon>Steinernematidae</taxon>
        <taxon>Steinernema</taxon>
    </lineage>
</organism>
<keyword evidence="3" id="KW-1185">Reference proteome</keyword>
<dbReference type="Proteomes" id="UP000298663">
    <property type="component" value="Unassembled WGS sequence"/>
</dbReference>